<accession>A0A5B8Z576</accession>
<feature type="transmembrane region" description="Helical" evidence="6">
    <location>
        <begin position="153"/>
        <end position="171"/>
    </location>
</feature>
<dbReference type="GO" id="GO:0005886">
    <property type="term" value="C:plasma membrane"/>
    <property type="evidence" value="ECO:0007669"/>
    <property type="project" value="TreeGrafter"/>
</dbReference>
<evidence type="ECO:0000256" key="4">
    <source>
        <dbReference type="ARBA" id="ARBA00022989"/>
    </source>
</evidence>
<dbReference type="PANTHER" id="PTHR23291:SF50">
    <property type="entry name" value="PROTEIN LIFEGUARD 4"/>
    <property type="match status" value="1"/>
</dbReference>
<sequence>MYVQQTANYNNSHLPAVLRTFALSLGIAFAGTMAGVFVPPAMFLPLVFLEIGMLVFAFIIRRKKAMSYSFLFAFTFISGLTTYPIVSHYLTTIGPEPVLLALATTATVFTGLAIYATTTKRDLTFLGGMLMAALLALIAISIFNLIWPLSSSGMLAFSFIGVLVFSGYVLFDFNRMKQYGVTAEQVPLMALNLYLDFVNLFINILRIFGILGSRD</sequence>
<evidence type="ECO:0000313" key="8">
    <source>
        <dbReference type="Proteomes" id="UP000321555"/>
    </source>
</evidence>
<name>A0A5B8Z576_CYTDA</name>
<evidence type="ECO:0000256" key="3">
    <source>
        <dbReference type="ARBA" id="ARBA00022692"/>
    </source>
</evidence>
<dbReference type="AlphaFoldDB" id="A0A5B8Z576"/>
<feature type="transmembrane region" description="Helical" evidence="6">
    <location>
        <begin position="98"/>
        <end position="116"/>
    </location>
</feature>
<dbReference type="InterPro" id="IPR006214">
    <property type="entry name" value="Bax_inhibitor_1-related"/>
</dbReference>
<proteinExistence type="inferred from homology"/>
<gene>
    <name evidence="7" type="ORF">FSZ17_05305</name>
</gene>
<dbReference type="OrthoDB" id="9793828at2"/>
<evidence type="ECO:0000256" key="2">
    <source>
        <dbReference type="ARBA" id="ARBA00010350"/>
    </source>
</evidence>
<comment type="subcellular location">
    <subcellularLocation>
        <location evidence="1">Membrane</location>
        <topology evidence="1">Multi-pass membrane protein</topology>
    </subcellularLocation>
</comment>
<feature type="transmembrane region" description="Helical" evidence="6">
    <location>
        <begin position="43"/>
        <end position="60"/>
    </location>
</feature>
<feature type="transmembrane region" description="Helical" evidence="6">
    <location>
        <begin position="67"/>
        <end position="86"/>
    </location>
</feature>
<dbReference type="CDD" id="cd10432">
    <property type="entry name" value="BI-1-like_bacterial"/>
    <property type="match status" value="1"/>
</dbReference>
<dbReference type="Pfam" id="PF01027">
    <property type="entry name" value="Bax1-I"/>
    <property type="match status" value="1"/>
</dbReference>
<dbReference type="KEGG" id="bda:FSZ17_05305"/>
<keyword evidence="4 6" id="KW-1133">Transmembrane helix</keyword>
<organism evidence="7 8">
    <name type="scientific">Cytobacillus dafuensis</name>
    <name type="common">Bacillus dafuensis</name>
    <dbReference type="NCBI Taxonomy" id="1742359"/>
    <lineage>
        <taxon>Bacteria</taxon>
        <taxon>Bacillati</taxon>
        <taxon>Bacillota</taxon>
        <taxon>Bacilli</taxon>
        <taxon>Bacillales</taxon>
        <taxon>Bacillaceae</taxon>
        <taxon>Cytobacillus</taxon>
    </lineage>
</organism>
<dbReference type="STRING" id="1742359.GCA_001439625_00868"/>
<keyword evidence="8" id="KW-1185">Reference proteome</keyword>
<feature type="transmembrane region" description="Helical" evidence="6">
    <location>
        <begin position="16"/>
        <end position="37"/>
    </location>
</feature>
<comment type="similarity">
    <text evidence="2 6">Belongs to the BI1 family.</text>
</comment>
<dbReference type="RefSeq" id="WP_057775932.1">
    <property type="nucleotide sequence ID" value="NZ_CP042593.1"/>
</dbReference>
<evidence type="ECO:0000256" key="5">
    <source>
        <dbReference type="ARBA" id="ARBA00023136"/>
    </source>
</evidence>
<dbReference type="PANTHER" id="PTHR23291">
    <property type="entry name" value="BAX INHIBITOR-RELATED"/>
    <property type="match status" value="1"/>
</dbReference>
<evidence type="ECO:0000256" key="1">
    <source>
        <dbReference type="ARBA" id="ARBA00004141"/>
    </source>
</evidence>
<dbReference type="Proteomes" id="UP000321555">
    <property type="component" value="Chromosome"/>
</dbReference>
<feature type="transmembrane region" description="Helical" evidence="6">
    <location>
        <begin position="123"/>
        <end position="147"/>
    </location>
</feature>
<evidence type="ECO:0000256" key="6">
    <source>
        <dbReference type="RuleBase" id="RU004379"/>
    </source>
</evidence>
<feature type="transmembrane region" description="Helical" evidence="6">
    <location>
        <begin position="191"/>
        <end position="211"/>
    </location>
</feature>
<dbReference type="EMBL" id="CP042593">
    <property type="protein sequence ID" value="QED46739.1"/>
    <property type="molecule type" value="Genomic_DNA"/>
</dbReference>
<reference evidence="8" key="1">
    <citation type="submission" date="2019-08" db="EMBL/GenBank/DDBJ databases">
        <authorList>
            <person name="Zheng X."/>
        </authorList>
    </citation>
    <scope>NUCLEOTIDE SEQUENCE [LARGE SCALE GENOMIC DNA]</scope>
    <source>
        <strain evidence="8">FJAT-25496</strain>
    </source>
</reference>
<keyword evidence="5 6" id="KW-0472">Membrane</keyword>
<keyword evidence="3 6" id="KW-0812">Transmembrane</keyword>
<evidence type="ECO:0000313" key="7">
    <source>
        <dbReference type="EMBL" id="QED46739.1"/>
    </source>
</evidence>
<protein>
    <submittedName>
        <fullName evidence="7">Bax inhibitor-1/YccA family protein</fullName>
    </submittedName>
</protein>